<evidence type="ECO:0000256" key="5">
    <source>
        <dbReference type="ARBA" id="ARBA00022692"/>
    </source>
</evidence>
<keyword evidence="4 9" id="KW-0997">Cell inner membrane</keyword>
<keyword evidence="5 9" id="KW-0812">Transmembrane</keyword>
<keyword evidence="7 9" id="KW-0472">Membrane</keyword>
<keyword evidence="12" id="KW-1185">Reference proteome</keyword>
<evidence type="ECO:0000256" key="4">
    <source>
        <dbReference type="ARBA" id="ARBA00022519"/>
    </source>
</evidence>
<gene>
    <name evidence="11" type="ORF">DHf2319_11850</name>
</gene>
<name>A0ABY4AJI8_9BURK</name>
<reference evidence="11 12" key="1">
    <citation type="submission" date="2020-11" db="EMBL/GenBank/DDBJ databases">
        <title>Algicoccus daihaiensis sp.nov., isolated from Daihai Lake in Inner Mongolia.</title>
        <authorList>
            <person name="Kai J."/>
        </authorList>
    </citation>
    <scope>NUCLEOTIDE SEQUENCE [LARGE SCALE GENOMIC DNA]</scope>
    <source>
        <strain evidence="12">f23</strain>
    </source>
</reference>
<dbReference type="EMBL" id="CP063982">
    <property type="protein sequence ID" value="UOD50118.1"/>
    <property type="molecule type" value="Genomic_DNA"/>
</dbReference>
<evidence type="ECO:0000256" key="2">
    <source>
        <dbReference type="ARBA" id="ARBA00022448"/>
    </source>
</evidence>
<comment type="function">
    <text evidence="9">Part of the tripartite ATP-independent periplasmic (TRAP) transport system.</text>
</comment>
<proteinExistence type="inferred from homology"/>
<dbReference type="Proteomes" id="UP000831607">
    <property type="component" value="Chromosome"/>
</dbReference>
<dbReference type="PANTHER" id="PTHR35011:SF10">
    <property type="entry name" value="TRAP TRANSPORTER SMALL PERMEASE PROTEIN"/>
    <property type="match status" value="1"/>
</dbReference>
<feature type="transmembrane region" description="Helical" evidence="9">
    <location>
        <begin position="67"/>
        <end position="85"/>
    </location>
</feature>
<evidence type="ECO:0000256" key="7">
    <source>
        <dbReference type="ARBA" id="ARBA00023136"/>
    </source>
</evidence>
<evidence type="ECO:0000256" key="9">
    <source>
        <dbReference type="RuleBase" id="RU369079"/>
    </source>
</evidence>
<organism evidence="11 12">
    <name type="scientific">Orrella daihaiensis</name>
    <dbReference type="NCBI Taxonomy" id="2782176"/>
    <lineage>
        <taxon>Bacteria</taxon>
        <taxon>Pseudomonadati</taxon>
        <taxon>Pseudomonadota</taxon>
        <taxon>Betaproteobacteria</taxon>
        <taxon>Burkholderiales</taxon>
        <taxon>Alcaligenaceae</taxon>
        <taxon>Orrella</taxon>
    </lineage>
</organism>
<evidence type="ECO:0000256" key="6">
    <source>
        <dbReference type="ARBA" id="ARBA00022989"/>
    </source>
</evidence>
<dbReference type="RefSeq" id="WP_243478515.1">
    <property type="nucleotide sequence ID" value="NZ_CP063982.1"/>
</dbReference>
<dbReference type="PANTHER" id="PTHR35011">
    <property type="entry name" value="2,3-DIKETO-L-GULONATE TRAP TRANSPORTER SMALL PERMEASE PROTEIN YIAM"/>
    <property type="match status" value="1"/>
</dbReference>
<evidence type="ECO:0000256" key="8">
    <source>
        <dbReference type="ARBA" id="ARBA00038436"/>
    </source>
</evidence>
<feature type="domain" description="Tripartite ATP-independent periplasmic transporters DctQ component" evidence="10">
    <location>
        <begin position="24"/>
        <end position="135"/>
    </location>
</feature>
<keyword evidence="3" id="KW-1003">Cell membrane</keyword>
<dbReference type="Pfam" id="PF04290">
    <property type="entry name" value="DctQ"/>
    <property type="match status" value="1"/>
</dbReference>
<sequence>MFVAIEFWILYQLGGQFLPYIPRSADEFAGYCMGASAFLALAYTLRANEHIRVTLIVDRLGHKQQQFTVRLAASLAVILSGYLAWHFVKLTYVSWKLNDLSSGLIALPLWIPQAAMALGATVFFIALLESAFDAWTSQCTKLHEDRHEEAISVDGR</sequence>
<feature type="transmembrane region" description="Helical" evidence="9">
    <location>
        <begin position="105"/>
        <end position="128"/>
    </location>
</feature>
<comment type="subcellular location">
    <subcellularLocation>
        <location evidence="1 9">Cell inner membrane</location>
        <topology evidence="1 9">Multi-pass membrane protein</topology>
    </subcellularLocation>
</comment>
<protein>
    <recommendedName>
        <fullName evidence="9">TRAP transporter small permease protein</fullName>
    </recommendedName>
</protein>
<evidence type="ECO:0000313" key="11">
    <source>
        <dbReference type="EMBL" id="UOD50118.1"/>
    </source>
</evidence>
<comment type="similarity">
    <text evidence="8 9">Belongs to the TRAP transporter small permease family.</text>
</comment>
<dbReference type="InterPro" id="IPR007387">
    <property type="entry name" value="TRAP_DctQ"/>
</dbReference>
<comment type="caution">
    <text evidence="9">Lacks conserved residue(s) required for the propagation of feature annotation.</text>
</comment>
<accession>A0ABY4AJI8</accession>
<evidence type="ECO:0000313" key="12">
    <source>
        <dbReference type="Proteomes" id="UP000831607"/>
    </source>
</evidence>
<dbReference type="InterPro" id="IPR055348">
    <property type="entry name" value="DctQ"/>
</dbReference>
<feature type="transmembrane region" description="Helical" evidence="9">
    <location>
        <begin position="28"/>
        <end position="46"/>
    </location>
</feature>
<evidence type="ECO:0000256" key="1">
    <source>
        <dbReference type="ARBA" id="ARBA00004429"/>
    </source>
</evidence>
<comment type="subunit">
    <text evidence="9">The complex comprises the extracytoplasmic solute receptor protein and the two transmembrane proteins.</text>
</comment>
<keyword evidence="6 9" id="KW-1133">Transmembrane helix</keyword>
<evidence type="ECO:0000256" key="3">
    <source>
        <dbReference type="ARBA" id="ARBA00022475"/>
    </source>
</evidence>
<evidence type="ECO:0000259" key="10">
    <source>
        <dbReference type="Pfam" id="PF04290"/>
    </source>
</evidence>
<keyword evidence="2 9" id="KW-0813">Transport</keyword>